<gene>
    <name evidence="2" type="ORF">K8V47_00530</name>
</gene>
<evidence type="ECO:0000313" key="3">
    <source>
        <dbReference type="Proteomes" id="UP000711407"/>
    </source>
</evidence>
<dbReference type="Pfam" id="PF00294">
    <property type="entry name" value="PfkB"/>
    <property type="match status" value="1"/>
</dbReference>
<reference evidence="2" key="1">
    <citation type="journal article" date="2021" name="PeerJ">
        <title>Extensive microbial diversity within the chicken gut microbiome revealed by metagenomics and culture.</title>
        <authorList>
            <person name="Gilroy R."/>
            <person name="Ravi A."/>
            <person name="Getino M."/>
            <person name="Pursley I."/>
            <person name="Horton D.L."/>
            <person name="Alikhan N.F."/>
            <person name="Baker D."/>
            <person name="Gharbi K."/>
            <person name="Hall N."/>
            <person name="Watson M."/>
            <person name="Adriaenssens E.M."/>
            <person name="Foster-Nyarko E."/>
            <person name="Jarju S."/>
            <person name="Secka A."/>
            <person name="Antonio M."/>
            <person name="Oren A."/>
            <person name="Chaudhuri R.R."/>
            <person name="La Ragione R."/>
            <person name="Hildebrand F."/>
            <person name="Pallen M.J."/>
        </authorList>
    </citation>
    <scope>NUCLEOTIDE SEQUENCE</scope>
    <source>
        <strain evidence="2">4100</strain>
    </source>
</reference>
<name>A0A4Q0U7T7_9BACT</name>
<keyword evidence="2" id="KW-0418">Kinase</keyword>
<organism evidence="2 3">
    <name type="scientific">Candidatus Amulumruptor caecigallinarius</name>
    <dbReference type="NCBI Taxonomy" id="2109911"/>
    <lineage>
        <taxon>Bacteria</taxon>
        <taxon>Pseudomonadati</taxon>
        <taxon>Bacteroidota</taxon>
        <taxon>Bacteroidia</taxon>
        <taxon>Bacteroidales</taxon>
        <taxon>Muribaculaceae</taxon>
        <taxon>Candidatus Amulumruptor</taxon>
    </lineage>
</organism>
<comment type="caution">
    <text evidence="2">The sequence shown here is derived from an EMBL/GenBank/DDBJ whole genome shotgun (WGS) entry which is preliminary data.</text>
</comment>
<dbReference type="EMBL" id="DYXT01000005">
    <property type="protein sequence ID" value="HJE38240.1"/>
    <property type="molecule type" value="Genomic_DNA"/>
</dbReference>
<dbReference type="Gene3D" id="3.40.1190.20">
    <property type="match status" value="1"/>
</dbReference>
<reference evidence="2" key="2">
    <citation type="submission" date="2021-09" db="EMBL/GenBank/DDBJ databases">
        <authorList>
            <person name="Gilroy R."/>
        </authorList>
    </citation>
    <scope>NUCLEOTIDE SEQUENCE</scope>
    <source>
        <strain evidence="2">4100</strain>
    </source>
</reference>
<accession>A0A4Q0U7T7</accession>
<keyword evidence="2" id="KW-0808">Transferase</keyword>
<dbReference type="SUPFAM" id="SSF53613">
    <property type="entry name" value="Ribokinase-like"/>
    <property type="match status" value="1"/>
</dbReference>
<dbReference type="InterPro" id="IPR029056">
    <property type="entry name" value="Ribokinase-like"/>
</dbReference>
<dbReference type="AlphaFoldDB" id="A0A4Q0U7T7"/>
<evidence type="ECO:0000259" key="1">
    <source>
        <dbReference type="Pfam" id="PF00294"/>
    </source>
</evidence>
<sequence length="295" mass="31931">MKKAAVIGSSALGINAADGIPASMSPEGRMLHTSVHLARNGVSVTFVSEAARDRVGDFIVDYLAAHGVATSSIDRYAGGHTPLNLNFLSDSTHGVSDTVRYRVYPDDMFDAVWPRIDRDDIVVMGDYFAVAPRNIKFVREFVGSCRQRRAMVVYAPGFDIHEGKQLTPVKPSLLDNLELADFVIATESELRDFFGSKDLDAAYRDSISFYCPDFIGLAVGDQGPCIRYYSPSGTISQSLPDESLVTTREGNAVVIAALVRAVMEGGIGFMTLAEGLGDDDRCGLLEAMDTSHMSV</sequence>
<proteinExistence type="predicted"/>
<protein>
    <submittedName>
        <fullName evidence="2">Carbohydrate kinase family protein</fullName>
    </submittedName>
</protein>
<dbReference type="GO" id="GO:0016301">
    <property type="term" value="F:kinase activity"/>
    <property type="evidence" value="ECO:0007669"/>
    <property type="project" value="UniProtKB-KW"/>
</dbReference>
<dbReference type="Proteomes" id="UP000711407">
    <property type="component" value="Unassembled WGS sequence"/>
</dbReference>
<dbReference type="InterPro" id="IPR011611">
    <property type="entry name" value="PfkB_dom"/>
</dbReference>
<feature type="domain" description="Carbohydrate kinase PfkB" evidence="1">
    <location>
        <begin position="34"/>
        <end position="198"/>
    </location>
</feature>
<evidence type="ECO:0000313" key="2">
    <source>
        <dbReference type="EMBL" id="HJE38240.1"/>
    </source>
</evidence>